<accession>A0A6J5MG14</accession>
<protein>
    <submittedName>
        <fullName evidence="2">Uncharacterized protein</fullName>
    </submittedName>
</protein>
<evidence type="ECO:0000256" key="1">
    <source>
        <dbReference type="SAM" id="MobiDB-lite"/>
    </source>
</evidence>
<reference evidence="2" key="1">
    <citation type="submission" date="2020-04" db="EMBL/GenBank/DDBJ databases">
        <authorList>
            <person name="Chiriac C."/>
            <person name="Salcher M."/>
            <person name="Ghai R."/>
            <person name="Kavagutti S V."/>
        </authorList>
    </citation>
    <scope>NUCLEOTIDE SEQUENCE</scope>
</reference>
<gene>
    <name evidence="2" type="ORF">UFOVP470_25</name>
</gene>
<proteinExistence type="predicted"/>
<name>A0A6J5MG14_9CAUD</name>
<sequence length="399" mass="41726">MGGKAPEPPNYTPIANAQMEMGKEQAQIMREQLAWAKETWKADREFMTDIFSITKPILESEAAFSMTNAENRQKLLDIQTRMAEREDAAAVENRERYKNVFQPMEDKIVQAAKEADSPEKIAELRGRAMADVSDQFDSARKNAAQRLESYGIDPGQTRAGALDTGVRLQEASAKAAASEGARVGAENKALALAAQASNIGKGYPGDTNAMNQTAGNAASAGGQAINTAGTQGFNMGNSLISARNSVSSSGGNLMGSPTQWGAGAGNSYAGAANTLTQGYNAQLGQYKADSASAAGIGSGIGSLLGFGLGFLNKGGKIPSDPMDPAGRKDRFAIAVAGDEYVIPASAARRLGTKYLDRLVAQHGDEEDARAATTRMKTGKPGGQANPPSADAGAIPLRME</sequence>
<organism evidence="2">
    <name type="scientific">uncultured Caudovirales phage</name>
    <dbReference type="NCBI Taxonomy" id="2100421"/>
    <lineage>
        <taxon>Viruses</taxon>
        <taxon>Duplodnaviria</taxon>
        <taxon>Heunggongvirae</taxon>
        <taxon>Uroviricota</taxon>
        <taxon>Caudoviricetes</taxon>
        <taxon>Peduoviridae</taxon>
        <taxon>Maltschvirus</taxon>
        <taxon>Maltschvirus maltsch</taxon>
    </lineage>
</organism>
<evidence type="ECO:0000313" key="2">
    <source>
        <dbReference type="EMBL" id="CAB4144273.1"/>
    </source>
</evidence>
<dbReference type="EMBL" id="LR796429">
    <property type="protein sequence ID" value="CAB4144273.1"/>
    <property type="molecule type" value="Genomic_DNA"/>
</dbReference>
<feature type="region of interest" description="Disordered" evidence="1">
    <location>
        <begin position="362"/>
        <end position="399"/>
    </location>
</feature>